<dbReference type="PANTHER" id="PTHR46193:SF10">
    <property type="entry name" value="6-PHOSPHOGLUCONATE PHOSPHATASE"/>
    <property type="match status" value="1"/>
</dbReference>
<keyword evidence="6" id="KW-1185">Reference proteome</keyword>
<accession>A0ABV8LPD8</accession>
<keyword evidence="5" id="KW-0378">Hydrolase</keyword>
<evidence type="ECO:0000256" key="2">
    <source>
        <dbReference type="ARBA" id="ARBA00006171"/>
    </source>
</evidence>
<name>A0ABV8LPD8_9ACTN</name>
<sequence length="214" mass="23317">MAKPELVIFDCDGVLVDSERIAIRLNIELLAEYGHHATEADIVDHFVGKSLPSIQELIAEWLGRPVPEWPDLWMTRMTAAHDAELTAVDGIAEALDRIDLPVCVASSGRLEKTRHSLKLTGLSHHFGDRLFSSTMVERGKPFPDLFLHAARTLGVEPTACVVVEDSEPGVRAARSAGMRCFAYAGGVTSGEKLIGDGTVVFDDMRRLPELLAAS</sequence>
<evidence type="ECO:0000256" key="3">
    <source>
        <dbReference type="ARBA" id="ARBA00022723"/>
    </source>
</evidence>
<dbReference type="InterPro" id="IPR023214">
    <property type="entry name" value="HAD_sf"/>
</dbReference>
<protein>
    <submittedName>
        <fullName evidence="5">HAD family hydrolase</fullName>
    </submittedName>
</protein>
<dbReference type="SUPFAM" id="SSF56784">
    <property type="entry name" value="HAD-like"/>
    <property type="match status" value="1"/>
</dbReference>
<dbReference type="SFLD" id="SFLDG01129">
    <property type="entry name" value="C1.5:_HAD__Beta-PGM__Phosphata"/>
    <property type="match status" value="1"/>
</dbReference>
<organism evidence="5 6">
    <name type="scientific">Hamadaea flava</name>
    <dbReference type="NCBI Taxonomy" id="1742688"/>
    <lineage>
        <taxon>Bacteria</taxon>
        <taxon>Bacillati</taxon>
        <taxon>Actinomycetota</taxon>
        <taxon>Actinomycetes</taxon>
        <taxon>Micromonosporales</taxon>
        <taxon>Micromonosporaceae</taxon>
        <taxon>Hamadaea</taxon>
    </lineage>
</organism>
<dbReference type="CDD" id="cd07526">
    <property type="entry name" value="HAD_BPGM_like"/>
    <property type="match status" value="1"/>
</dbReference>
<proteinExistence type="inferred from homology"/>
<dbReference type="InterPro" id="IPR023198">
    <property type="entry name" value="PGP-like_dom2"/>
</dbReference>
<dbReference type="Proteomes" id="UP001595816">
    <property type="component" value="Unassembled WGS sequence"/>
</dbReference>
<gene>
    <name evidence="5" type="ORF">ACFOZ4_19935</name>
</gene>
<dbReference type="NCBIfam" id="TIGR01509">
    <property type="entry name" value="HAD-SF-IA-v3"/>
    <property type="match status" value="1"/>
</dbReference>
<evidence type="ECO:0000313" key="5">
    <source>
        <dbReference type="EMBL" id="MFC4132886.1"/>
    </source>
</evidence>
<dbReference type="InterPro" id="IPR006439">
    <property type="entry name" value="HAD-SF_hydro_IA"/>
</dbReference>
<dbReference type="Gene3D" id="3.40.50.1000">
    <property type="entry name" value="HAD superfamily/HAD-like"/>
    <property type="match status" value="1"/>
</dbReference>
<comment type="similarity">
    <text evidence="2">Belongs to the HAD-like hydrolase superfamily. CbbY/CbbZ/Gph/YieH family.</text>
</comment>
<dbReference type="GO" id="GO:0016787">
    <property type="term" value="F:hydrolase activity"/>
    <property type="evidence" value="ECO:0007669"/>
    <property type="project" value="UniProtKB-KW"/>
</dbReference>
<evidence type="ECO:0000313" key="6">
    <source>
        <dbReference type="Proteomes" id="UP001595816"/>
    </source>
</evidence>
<dbReference type="EMBL" id="JBHSAY010000009">
    <property type="protein sequence ID" value="MFC4132886.1"/>
    <property type="molecule type" value="Genomic_DNA"/>
</dbReference>
<reference evidence="6" key="1">
    <citation type="journal article" date="2019" name="Int. J. Syst. Evol. Microbiol.">
        <title>The Global Catalogue of Microorganisms (GCM) 10K type strain sequencing project: providing services to taxonomists for standard genome sequencing and annotation.</title>
        <authorList>
            <consortium name="The Broad Institute Genomics Platform"/>
            <consortium name="The Broad Institute Genome Sequencing Center for Infectious Disease"/>
            <person name="Wu L."/>
            <person name="Ma J."/>
        </authorList>
    </citation>
    <scope>NUCLEOTIDE SEQUENCE [LARGE SCALE GENOMIC DNA]</scope>
    <source>
        <strain evidence="6">CGMCC 4.7289</strain>
    </source>
</reference>
<dbReference type="InterPro" id="IPR036412">
    <property type="entry name" value="HAD-like_sf"/>
</dbReference>
<dbReference type="InterPro" id="IPR051600">
    <property type="entry name" value="Beta-PGM-like"/>
</dbReference>
<evidence type="ECO:0000256" key="1">
    <source>
        <dbReference type="ARBA" id="ARBA00001946"/>
    </source>
</evidence>
<dbReference type="Pfam" id="PF13419">
    <property type="entry name" value="HAD_2"/>
    <property type="match status" value="1"/>
</dbReference>
<dbReference type="InterPro" id="IPR041492">
    <property type="entry name" value="HAD_2"/>
</dbReference>
<dbReference type="SFLD" id="SFLDG01135">
    <property type="entry name" value="C1.5.6:_HAD__Beta-PGM__Phospha"/>
    <property type="match status" value="1"/>
</dbReference>
<keyword evidence="3" id="KW-0479">Metal-binding</keyword>
<dbReference type="Gene3D" id="1.10.150.240">
    <property type="entry name" value="Putative phosphatase, domain 2"/>
    <property type="match status" value="1"/>
</dbReference>
<comment type="cofactor">
    <cofactor evidence="1">
        <name>Mg(2+)</name>
        <dbReference type="ChEBI" id="CHEBI:18420"/>
    </cofactor>
</comment>
<evidence type="ECO:0000256" key="4">
    <source>
        <dbReference type="ARBA" id="ARBA00022842"/>
    </source>
</evidence>
<keyword evidence="4" id="KW-0460">Magnesium</keyword>
<dbReference type="PANTHER" id="PTHR46193">
    <property type="entry name" value="6-PHOSPHOGLUCONATE PHOSPHATASE"/>
    <property type="match status" value="1"/>
</dbReference>
<comment type="caution">
    <text evidence="5">The sequence shown here is derived from an EMBL/GenBank/DDBJ whole genome shotgun (WGS) entry which is preliminary data.</text>
</comment>
<dbReference type="SFLD" id="SFLDS00003">
    <property type="entry name" value="Haloacid_Dehalogenase"/>
    <property type="match status" value="1"/>
</dbReference>
<dbReference type="RefSeq" id="WP_253752323.1">
    <property type="nucleotide sequence ID" value="NZ_JAMZDZ010000001.1"/>
</dbReference>